<name>A0A2M7AT23_9BACT</name>
<dbReference type="Proteomes" id="UP000231407">
    <property type="component" value="Unassembled WGS sequence"/>
</dbReference>
<keyword evidence="1" id="KW-1133">Transmembrane helix</keyword>
<reference evidence="3" key="1">
    <citation type="submission" date="2017-09" db="EMBL/GenBank/DDBJ databases">
        <title>Depth-based differentiation of microbial function through sediment-hosted aquifers and enrichment of novel symbionts in the deep terrestrial subsurface.</title>
        <authorList>
            <person name="Probst A.J."/>
            <person name="Ladd B."/>
            <person name="Jarett J.K."/>
            <person name="Geller-Mcgrath D.E."/>
            <person name="Sieber C.M.K."/>
            <person name="Emerson J.B."/>
            <person name="Anantharaman K."/>
            <person name="Thomas B.C."/>
            <person name="Malmstrom R."/>
            <person name="Stieglmeier M."/>
            <person name="Klingl A."/>
            <person name="Woyke T."/>
            <person name="Ryan C.M."/>
            <person name="Banfield J.F."/>
        </authorList>
    </citation>
    <scope>NUCLEOTIDE SEQUENCE [LARGE SCALE GENOMIC DNA]</scope>
</reference>
<evidence type="ECO:0000313" key="3">
    <source>
        <dbReference type="Proteomes" id="UP000231407"/>
    </source>
</evidence>
<comment type="caution">
    <text evidence="2">The sequence shown here is derived from an EMBL/GenBank/DDBJ whole genome shotgun (WGS) entry which is preliminary data.</text>
</comment>
<keyword evidence="1" id="KW-0472">Membrane</keyword>
<keyword evidence="1" id="KW-0812">Transmembrane</keyword>
<feature type="transmembrane region" description="Helical" evidence="1">
    <location>
        <begin position="7"/>
        <end position="25"/>
    </location>
</feature>
<evidence type="ECO:0008006" key="4">
    <source>
        <dbReference type="Google" id="ProtNLM"/>
    </source>
</evidence>
<dbReference type="EMBL" id="PEWA01000008">
    <property type="protein sequence ID" value="PIU73776.1"/>
    <property type="molecule type" value="Genomic_DNA"/>
</dbReference>
<protein>
    <recommendedName>
        <fullName evidence="4">LytR/CpsA/Psr regulator C-terminal domain-containing protein</fullName>
    </recommendedName>
</protein>
<dbReference type="AlphaFoldDB" id="A0A2M7AT23"/>
<accession>A0A2M7AT23</accession>
<gene>
    <name evidence="2" type="ORF">COS78_00550</name>
</gene>
<organism evidence="2 3">
    <name type="scientific">Candidatus Shapirobacteria bacterium CG06_land_8_20_14_3_00_40_12</name>
    <dbReference type="NCBI Taxonomy" id="1974881"/>
    <lineage>
        <taxon>Bacteria</taxon>
        <taxon>Candidatus Shapironibacteriota</taxon>
    </lineage>
</organism>
<evidence type="ECO:0000256" key="1">
    <source>
        <dbReference type="SAM" id="Phobius"/>
    </source>
</evidence>
<proteinExistence type="predicted"/>
<sequence length="273" mass="30997">MKIKVKLLSVLIGIVMLGWGGWWAYQSSWKGGDFLIMEVEKEKLTFVNISPSRGMINSLLVLGSVDLWIPNGMGYYPTSKLQLILEQENSQPNLGKMVAFYNFGLWPVSVIYNEDWQNNRWLWKNLGPLGWLRFRLQADDWLQKKEAISGDLSLAKESLEEKIPRDMAENDVIEKNIRLVVVNASGKNGFGNMVADRLGWWGIMVTTVDTREEEDGCQINYNSEVRAEKDISQKLADILVCKTKGVSGGGMEVVLGKGIEEMIKYSETYVRTF</sequence>
<evidence type="ECO:0000313" key="2">
    <source>
        <dbReference type="EMBL" id="PIU73776.1"/>
    </source>
</evidence>